<proteinExistence type="predicted"/>
<dbReference type="EMBL" id="NGJU01000009">
    <property type="protein sequence ID" value="RST95784.1"/>
    <property type="molecule type" value="Genomic_DNA"/>
</dbReference>
<evidence type="ECO:0000313" key="3">
    <source>
        <dbReference type="Proteomes" id="UP000287239"/>
    </source>
</evidence>
<dbReference type="InterPro" id="IPR036890">
    <property type="entry name" value="HATPase_C_sf"/>
</dbReference>
<feature type="domain" description="Protein NO VEIN C-terminal" evidence="1">
    <location>
        <begin position="1358"/>
        <end position="1420"/>
    </location>
</feature>
<dbReference type="NCBIfam" id="NF047352">
    <property type="entry name" value="P_loop_sacsin"/>
    <property type="match status" value="1"/>
</dbReference>
<name>A0A429ZQ03_9ENTE</name>
<reference evidence="2 3" key="1">
    <citation type="submission" date="2017-05" db="EMBL/GenBank/DDBJ databases">
        <title>Vagococcus spp. assemblies.</title>
        <authorList>
            <person name="Gulvik C.A."/>
        </authorList>
    </citation>
    <scope>NUCLEOTIDE SEQUENCE [LARGE SCALE GENOMIC DNA]</scope>
    <source>
        <strain evidence="2 3">NCFB 2777</strain>
    </source>
</reference>
<organism evidence="2 3">
    <name type="scientific">Vagococcus salmoninarum</name>
    <dbReference type="NCBI Taxonomy" id="2739"/>
    <lineage>
        <taxon>Bacteria</taxon>
        <taxon>Bacillati</taxon>
        <taxon>Bacillota</taxon>
        <taxon>Bacilli</taxon>
        <taxon>Lactobacillales</taxon>
        <taxon>Enterococcaceae</taxon>
        <taxon>Vagococcus</taxon>
    </lineage>
</organism>
<dbReference type="Pfam" id="PF13020">
    <property type="entry name" value="NOV_C"/>
    <property type="match status" value="1"/>
</dbReference>
<dbReference type="SUPFAM" id="SSF55874">
    <property type="entry name" value="ATPase domain of HSP90 chaperone/DNA topoisomerase II/histidine kinase"/>
    <property type="match status" value="1"/>
</dbReference>
<evidence type="ECO:0000313" key="2">
    <source>
        <dbReference type="EMBL" id="RST95784.1"/>
    </source>
</evidence>
<keyword evidence="3" id="KW-1185">Reference proteome</keyword>
<dbReference type="Proteomes" id="UP000287239">
    <property type="component" value="Unassembled WGS sequence"/>
</dbReference>
<dbReference type="RefSeq" id="WP_126779642.1">
    <property type="nucleotide sequence ID" value="NZ_CP177121.1"/>
</dbReference>
<dbReference type="GeneID" id="98568191"/>
<gene>
    <name evidence="2" type="ORF">CBF35_07410</name>
</gene>
<protein>
    <recommendedName>
        <fullName evidence="1">Protein NO VEIN C-terminal domain-containing protein</fullName>
    </recommendedName>
</protein>
<comment type="caution">
    <text evidence="2">The sequence shown here is derived from an EMBL/GenBank/DDBJ whole genome shotgun (WGS) entry which is preliminary data.</text>
</comment>
<evidence type="ECO:0000259" key="1">
    <source>
        <dbReference type="Pfam" id="PF13020"/>
    </source>
</evidence>
<accession>A0A429ZQ03</accession>
<dbReference type="InterPro" id="IPR024975">
    <property type="entry name" value="NOV_C"/>
</dbReference>
<dbReference type="OrthoDB" id="9807907at2"/>
<sequence>MTLNNLVKSYRDNEILNTYKANHENIIQALNLENDSRDDYEGREILELLQNAVDQVDNEGKIYISLIGEVLTVSNTGEPFNFEGVKSVILPHLSLNKRNDDSVIGQKGLGFRSILNWSNDISVYSTGLSIKFSEEFRNQHFKSYGIDVATPLLAAPEIIHEIDKKNYTTVIKITISDNDKIEEVKRQLKEIDNYTLLFLDKITYLKVRVNTEKSVFTRKKENEKIIIVENDESSTFDVFTKRGKINEKKYEMVIAYDDNIDPHTNVLYSYFATKIDFPIKWKCHVTFDLKTDRNSIKNSDENKELLSLLAHFICEKASLLSGDKNYKIFDSLVKTSQFPSTLNIKGNDFNTVFNEQFERAKVLPVFTGEPVSLAEAPMFYENSPFFFESIKVNNLLIESTDDKRNSILLERSRRFTPEELVKMINQSSSHWTKEEKMRVLVWWVNEYPKSENLPQLLKDKSGVWIGKSDSIFLDGNVINEFPGKNWVSLKIIDSTYQKTLIDVLKNDHEFEGIEGSSDTRKLLNWLNKVAKLSFTEQTTEAIVSPINASVKDNFDHSKEFIFWLFESHMNPKISISIENINLELNLPVVSKEVKRANKVYIDSSYNNYIGEVLFKETDFQPLVSMDELGISIEDEELFIEFLTKINVNRFPPIEKKLIEDDFFKNNYIKILVESVIRKTSEKRNIDINYIEFDSILELKDVLLRTPTAEIINWLHHDDALRNQLINSQKFGIIKYKIGQEWYPKEFSGNTPSYIKYLFNTVPWITIKEKRYAPNQIVFYEKLAQNIDGICGIKKADLIGMNISDEIIRVLDFKSDVSQLAESDYYSILKYLNLKTDPKGEISKHVYSKKLDSLKEKEDNPSYNSEGLSIYCTDGNFYLNTEVKYAINRPPRTDKSTHFMNVAYRNNSKNISKWFGVNSYKFESTYKSHLNSRSQKEWEETESDIITTISALLKLTDTNMQVLKSTRIVLCKKVENLENGFVENFDYAIKEKGIYYVKIPDVIMKELFINESFIETLVDIYISRININIDKDKIELYFSKTLDEQKKKLLKDNDIIWEEYHEKLWITDTIAKKILDWFNQNSDRGITSDEKIELNSINFYNQSLPESEVLFIMQLLKNINMDILDLNQVDKILNIDVRPYWRKSFKEHLKKYLEEFEQKCYQLAKYDDTNLKDIYLNRINQYKNFDENSLEVENSVYVDIESILKETFSELKSCNSESIDIDNVYNTNVKNVIKMADIDMNEFDSFIVNHNEMKSHLYFDIPMNLNEEIDNYREVVNEKSTAQKNNQVDVSATSTIKVKLQKNDSLNKEMSNNGRGERDRGYYDRRNLANEMAGESAEKIAYNELCKQGKVIWHSKYSEVPSDRNNLPPDGIVCDMWIRDQENGNRYFEVKSSKTEFEMTLNEYNSMIEHIDTYEVVLVNRDTCEISCHKYSDLEGLEIPSRFLFTFFQEKEEE</sequence>